<dbReference type="RefSeq" id="WP_073200660.1">
    <property type="nucleotide sequence ID" value="NZ_FRBN01000037.1"/>
</dbReference>
<dbReference type="Pfam" id="PF13992">
    <property type="entry name" value="YecR"/>
    <property type="match status" value="1"/>
</dbReference>
<keyword evidence="2" id="KW-1185">Reference proteome</keyword>
<evidence type="ECO:0000313" key="1">
    <source>
        <dbReference type="EMBL" id="SHL76349.1"/>
    </source>
</evidence>
<dbReference type="Proteomes" id="UP000184191">
    <property type="component" value="Unassembled WGS sequence"/>
</dbReference>
<organism evidence="1 2">
    <name type="scientific">Roseovarius marisflavi</name>
    <dbReference type="NCBI Taxonomy" id="1054996"/>
    <lineage>
        <taxon>Bacteria</taxon>
        <taxon>Pseudomonadati</taxon>
        <taxon>Pseudomonadota</taxon>
        <taxon>Alphaproteobacteria</taxon>
        <taxon>Rhodobacterales</taxon>
        <taxon>Roseobacteraceae</taxon>
        <taxon>Roseovarius</taxon>
    </lineage>
</organism>
<dbReference type="OrthoDB" id="8607336at2"/>
<reference evidence="2" key="1">
    <citation type="submission" date="2016-11" db="EMBL/GenBank/DDBJ databases">
        <authorList>
            <person name="Varghese N."/>
            <person name="Submissions S."/>
        </authorList>
    </citation>
    <scope>NUCLEOTIDE SEQUENCE [LARGE SCALE GENOMIC DNA]</scope>
    <source>
        <strain evidence="2">DSM 29327</strain>
    </source>
</reference>
<dbReference type="AlphaFoldDB" id="A0A1M7DAX3"/>
<gene>
    <name evidence="1" type="ORF">SAMN05444414_13716</name>
</gene>
<accession>A0A1M7DAX3</accession>
<proteinExistence type="predicted"/>
<dbReference type="PROSITE" id="PS51257">
    <property type="entry name" value="PROKAR_LIPOPROTEIN"/>
    <property type="match status" value="1"/>
</dbReference>
<sequence>MQKITFLLAATFALTACEAPKTPVPTGGSRSDALVELSYDVGPYEQAVVDWDTAQASAVKRCRAWGYSKADPFEGVREQCQQFNGYGSCMRGTVTRTYQCTN</sequence>
<dbReference type="InterPro" id="IPR025731">
    <property type="entry name" value="YecR-like"/>
</dbReference>
<dbReference type="EMBL" id="FRBN01000037">
    <property type="protein sequence ID" value="SHL76349.1"/>
    <property type="molecule type" value="Genomic_DNA"/>
</dbReference>
<keyword evidence="1" id="KW-0449">Lipoprotein</keyword>
<evidence type="ECO:0000313" key="2">
    <source>
        <dbReference type="Proteomes" id="UP000184191"/>
    </source>
</evidence>
<name>A0A1M7DAX3_9RHOB</name>
<protein>
    <submittedName>
        <fullName evidence="1">YecR-like lipoprotein</fullName>
    </submittedName>
</protein>